<organism evidence="3 4">
    <name type="scientific">Elysia marginata</name>
    <dbReference type="NCBI Taxonomy" id="1093978"/>
    <lineage>
        <taxon>Eukaryota</taxon>
        <taxon>Metazoa</taxon>
        <taxon>Spiralia</taxon>
        <taxon>Lophotrochozoa</taxon>
        <taxon>Mollusca</taxon>
        <taxon>Gastropoda</taxon>
        <taxon>Heterobranchia</taxon>
        <taxon>Euthyneura</taxon>
        <taxon>Panpulmonata</taxon>
        <taxon>Sacoglossa</taxon>
        <taxon>Placobranchoidea</taxon>
        <taxon>Plakobranchidae</taxon>
        <taxon>Elysia</taxon>
    </lineage>
</organism>
<feature type="signal peptide" evidence="2">
    <location>
        <begin position="1"/>
        <end position="22"/>
    </location>
</feature>
<evidence type="ECO:0000256" key="1">
    <source>
        <dbReference type="SAM" id="MobiDB-lite"/>
    </source>
</evidence>
<dbReference type="EMBL" id="BMAT01012327">
    <property type="protein sequence ID" value="GFR90103.1"/>
    <property type="molecule type" value="Genomic_DNA"/>
</dbReference>
<name>A0AAV4GX58_9GAST</name>
<feature type="chain" id="PRO_5043517484" evidence="2">
    <location>
        <begin position="23"/>
        <end position="185"/>
    </location>
</feature>
<reference evidence="3 4" key="1">
    <citation type="journal article" date="2021" name="Elife">
        <title>Chloroplast acquisition without the gene transfer in kleptoplastic sea slugs, Plakobranchus ocellatus.</title>
        <authorList>
            <person name="Maeda T."/>
            <person name="Takahashi S."/>
            <person name="Yoshida T."/>
            <person name="Shimamura S."/>
            <person name="Takaki Y."/>
            <person name="Nagai Y."/>
            <person name="Toyoda A."/>
            <person name="Suzuki Y."/>
            <person name="Arimoto A."/>
            <person name="Ishii H."/>
            <person name="Satoh N."/>
            <person name="Nishiyama T."/>
            <person name="Hasebe M."/>
            <person name="Maruyama T."/>
            <person name="Minagawa J."/>
            <person name="Obokata J."/>
            <person name="Shigenobu S."/>
        </authorList>
    </citation>
    <scope>NUCLEOTIDE SEQUENCE [LARGE SCALE GENOMIC DNA]</scope>
</reference>
<comment type="caution">
    <text evidence="3">The sequence shown here is derived from an EMBL/GenBank/DDBJ whole genome shotgun (WGS) entry which is preliminary data.</text>
</comment>
<evidence type="ECO:0000313" key="3">
    <source>
        <dbReference type="EMBL" id="GFR90103.1"/>
    </source>
</evidence>
<sequence>MKTTHTVISIAVFLTVFCCAYSKENIEGQQDASSTSDIAESQLHQAKKRSAGTEGPDEVSDALFLDDDSSYLPIDDADLDKRSSLFRFGKRQFRYGKRQFRYGKRQFRYGKRQFRYGKRGSLFRFGKRGGGTLFRFGRSGNPATSEEADRQALLRAVLEGYYVPQADEVDEAMAKRSGFHWGSDN</sequence>
<evidence type="ECO:0000313" key="4">
    <source>
        <dbReference type="Proteomes" id="UP000762676"/>
    </source>
</evidence>
<protein>
    <submittedName>
        <fullName evidence="3">Uncharacterized protein</fullName>
    </submittedName>
</protein>
<dbReference type="AlphaFoldDB" id="A0AAV4GX58"/>
<evidence type="ECO:0000256" key="2">
    <source>
        <dbReference type="SAM" id="SignalP"/>
    </source>
</evidence>
<proteinExistence type="predicted"/>
<accession>A0AAV4GX58</accession>
<keyword evidence="2" id="KW-0732">Signal</keyword>
<feature type="region of interest" description="Disordered" evidence="1">
    <location>
        <begin position="30"/>
        <end position="58"/>
    </location>
</feature>
<gene>
    <name evidence="3" type="ORF">ElyMa_006142000</name>
</gene>
<keyword evidence="4" id="KW-1185">Reference proteome</keyword>
<dbReference type="Proteomes" id="UP000762676">
    <property type="component" value="Unassembled WGS sequence"/>
</dbReference>
<feature type="compositionally biased region" description="Polar residues" evidence="1">
    <location>
        <begin position="30"/>
        <end position="44"/>
    </location>
</feature>